<dbReference type="EC" id="2.4.-.-" evidence="3"/>
<dbReference type="InterPro" id="IPR029044">
    <property type="entry name" value="Nucleotide-diphossugar_trans"/>
</dbReference>
<protein>
    <submittedName>
        <fullName evidence="3">Glycosyltransferase family 2 protein</fullName>
        <ecNumber evidence="3">2.4.-.-</ecNumber>
    </submittedName>
</protein>
<reference evidence="3 4" key="1">
    <citation type="submission" date="2023-08" db="EMBL/GenBank/DDBJ databases">
        <title>Draft genome sequence of Janthinobacterium lividum.</title>
        <authorList>
            <person name="Chun B.H."/>
            <person name="Lee Y."/>
        </authorList>
    </citation>
    <scope>NUCLEOTIDE SEQUENCE [LARGE SCALE GENOMIC DNA]</scope>
    <source>
        <strain evidence="3 4">AMJK</strain>
    </source>
</reference>
<comment type="caution">
    <text evidence="3">The sequence shown here is derived from an EMBL/GenBank/DDBJ whole genome shotgun (WGS) entry which is preliminary data.</text>
</comment>
<dbReference type="Gene3D" id="3.90.550.10">
    <property type="entry name" value="Spore Coat Polysaccharide Biosynthesis Protein SpsA, Chain A"/>
    <property type="match status" value="1"/>
</dbReference>
<dbReference type="RefSeq" id="WP_307779041.1">
    <property type="nucleotide sequence ID" value="NZ_JAVFKP010000002.1"/>
</dbReference>
<organism evidence="3 4">
    <name type="scientific">Janthinobacterium lividum</name>
    <dbReference type="NCBI Taxonomy" id="29581"/>
    <lineage>
        <taxon>Bacteria</taxon>
        <taxon>Pseudomonadati</taxon>
        <taxon>Pseudomonadota</taxon>
        <taxon>Betaproteobacteria</taxon>
        <taxon>Burkholderiales</taxon>
        <taxon>Oxalobacteraceae</taxon>
        <taxon>Janthinobacterium</taxon>
    </lineage>
</organism>
<evidence type="ECO:0000313" key="4">
    <source>
        <dbReference type="Proteomes" id="UP001237592"/>
    </source>
</evidence>
<keyword evidence="4" id="KW-1185">Reference proteome</keyword>
<keyword evidence="1" id="KW-1133">Transmembrane helix</keyword>
<evidence type="ECO:0000259" key="2">
    <source>
        <dbReference type="Pfam" id="PF00535"/>
    </source>
</evidence>
<dbReference type="InterPro" id="IPR050834">
    <property type="entry name" value="Glycosyltransf_2"/>
</dbReference>
<dbReference type="CDD" id="cd00761">
    <property type="entry name" value="Glyco_tranf_GTA_type"/>
    <property type="match status" value="1"/>
</dbReference>
<dbReference type="SUPFAM" id="SSF53448">
    <property type="entry name" value="Nucleotide-diphospho-sugar transferases"/>
    <property type="match status" value="1"/>
</dbReference>
<feature type="domain" description="Glycosyltransferase 2-like" evidence="2">
    <location>
        <begin position="10"/>
        <end position="127"/>
    </location>
</feature>
<evidence type="ECO:0000313" key="3">
    <source>
        <dbReference type="EMBL" id="MDQ4626259.1"/>
    </source>
</evidence>
<dbReference type="GO" id="GO:0016757">
    <property type="term" value="F:glycosyltransferase activity"/>
    <property type="evidence" value="ECO:0007669"/>
    <property type="project" value="UniProtKB-KW"/>
</dbReference>
<name>A0ABU0XTF7_9BURK</name>
<gene>
    <name evidence="3" type="ORF">RB624_10225</name>
</gene>
<dbReference type="Proteomes" id="UP001237592">
    <property type="component" value="Unassembled WGS sequence"/>
</dbReference>
<sequence>MTIGKTFGITVVIPAYARHEALLDAIESVTTTSIEQVEIVVVDDCSPNLVLAEKLPVSNSSGVPVRVYRLSKNSGPQSARNLGVRRARFSFVAFLDSDDRFTPEKIDFLLGYLKQDTCDIVYHPVDTPTNINAINARWYAGRLRHLPFKYLLAALNPVYTPCLTVRRNLGLGVPLMRYCEDYAYLFNINARAKAVHFVPQPMTTLSRAPGSTGGLSSALFKMRLNEFRAKKVMLRHWRFYGIGCLLISVAFGCLRILSDVLKLRYFRK</sequence>
<dbReference type="PANTHER" id="PTHR43685">
    <property type="entry name" value="GLYCOSYLTRANSFERASE"/>
    <property type="match status" value="1"/>
</dbReference>
<keyword evidence="1" id="KW-0472">Membrane</keyword>
<feature type="transmembrane region" description="Helical" evidence="1">
    <location>
        <begin position="237"/>
        <end position="258"/>
    </location>
</feature>
<keyword evidence="1" id="KW-0812">Transmembrane</keyword>
<dbReference type="PANTHER" id="PTHR43685:SF2">
    <property type="entry name" value="GLYCOSYLTRANSFERASE 2-LIKE DOMAIN-CONTAINING PROTEIN"/>
    <property type="match status" value="1"/>
</dbReference>
<accession>A0ABU0XTF7</accession>
<keyword evidence="3" id="KW-0328">Glycosyltransferase</keyword>
<evidence type="ECO:0000256" key="1">
    <source>
        <dbReference type="SAM" id="Phobius"/>
    </source>
</evidence>
<dbReference type="InterPro" id="IPR001173">
    <property type="entry name" value="Glyco_trans_2-like"/>
</dbReference>
<dbReference type="Pfam" id="PF00535">
    <property type="entry name" value="Glycos_transf_2"/>
    <property type="match status" value="1"/>
</dbReference>
<proteinExistence type="predicted"/>
<dbReference type="EMBL" id="JAVFKP010000002">
    <property type="protein sequence ID" value="MDQ4626259.1"/>
    <property type="molecule type" value="Genomic_DNA"/>
</dbReference>
<keyword evidence="3" id="KW-0808">Transferase</keyword>